<evidence type="ECO:0000256" key="1">
    <source>
        <dbReference type="SAM" id="MobiDB-lite"/>
    </source>
</evidence>
<dbReference type="AlphaFoldDB" id="A0AAE0EU91"/>
<accession>A0AAE0EU91</accession>
<feature type="region of interest" description="Disordered" evidence="1">
    <location>
        <begin position="111"/>
        <end position="193"/>
    </location>
</feature>
<gene>
    <name evidence="2" type="ORF">CYMTET_49904</name>
</gene>
<feature type="compositionally biased region" description="Gly residues" evidence="1">
    <location>
        <begin position="155"/>
        <end position="166"/>
    </location>
</feature>
<feature type="compositionally biased region" description="Basic and acidic residues" evidence="1">
    <location>
        <begin position="174"/>
        <end position="185"/>
    </location>
</feature>
<comment type="caution">
    <text evidence="2">The sequence shown here is derived from an EMBL/GenBank/DDBJ whole genome shotgun (WGS) entry which is preliminary data.</text>
</comment>
<dbReference type="Proteomes" id="UP001190700">
    <property type="component" value="Unassembled WGS sequence"/>
</dbReference>
<dbReference type="EMBL" id="LGRX02033700">
    <property type="protein sequence ID" value="KAK3240247.1"/>
    <property type="molecule type" value="Genomic_DNA"/>
</dbReference>
<organism evidence="2 3">
    <name type="scientific">Cymbomonas tetramitiformis</name>
    <dbReference type="NCBI Taxonomy" id="36881"/>
    <lineage>
        <taxon>Eukaryota</taxon>
        <taxon>Viridiplantae</taxon>
        <taxon>Chlorophyta</taxon>
        <taxon>Pyramimonadophyceae</taxon>
        <taxon>Pyramimonadales</taxon>
        <taxon>Pyramimonadaceae</taxon>
        <taxon>Cymbomonas</taxon>
    </lineage>
</organism>
<proteinExistence type="predicted"/>
<protein>
    <submittedName>
        <fullName evidence="2">Uncharacterized protein</fullName>
    </submittedName>
</protein>
<evidence type="ECO:0000313" key="2">
    <source>
        <dbReference type="EMBL" id="KAK3240247.1"/>
    </source>
</evidence>
<sequence length="193" mass="19286">MEGDGGDAEMEATKLAVAAVDLSVQLEEAESRMNQRMLELRNAALAPSGRMLRWLWRRGSRGSAGSGAVGATGCAGSRAVGAAGCAGSRTVGAAGCPGSRAVAAAGCPRLSRRGRSRVPGTAVHSVQGANVAVEPEGATMGSSVAPVAQEPEGAGRVGAGDPGTKGAGRMPRSAPDEARDGSPVKDEEEYAET</sequence>
<keyword evidence="3" id="KW-1185">Reference proteome</keyword>
<name>A0AAE0EU91_9CHLO</name>
<evidence type="ECO:0000313" key="3">
    <source>
        <dbReference type="Proteomes" id="UP001190700"/>
    </source>
</evidence>
<reference evidence="2 3" key="1">
    <citation type="journal article" date="2015" name="Genome Biol. Evol.">
        <title>Comparative Genomics of a Bacterivorous Green Alga Reveals Evolutionary Causalities and Consequences of Phago-Mixotrophic Mode of Nutrition.</title>
        <authorList>
            <person name="Burns J.A."/>
            <person name="Paasch A."/>
            <person name="Narechania A."/>
            <person name="Kim E."/>
        </authorList>
    </citation>
    <scope>NUCLEOTIDE SEQUENCE [LARGE SCALE GENOMIC DNA]</scope>
    <source>
        <strain evidence="2 3">PLY_AMNH</strain>
    </source>
</reference>